<evidence type="ECO:0000256" key="1">
    <source>
        <dbReference type="SAM" id="Phobius"/>
    </source>
</evidence>
<evidence type="ECO:0000313" key="2">
    <source>
        <dbReference type="EMBL" id="KAF7260573.1"/>
    </source>
</evidence>
<feature type="transmembrane region" description="Helical" evidence="1">
    <location>
        <begin position="12"/>
        <end position="29"/>
    </location>
</feature>
<organism evidence="2 3">
    <name type="scientific">Paragonimus skrjabini miyazakii</name>
    <dbReference type="NCBI Taxonomy" id="59628"/>
    <lineage>
        <taxon>Eukaryota</taxon>
        <taxon>Metazoa</taxon>
        <taxon>Spiralia</taxon>
        <taxon>Lophotrochozoa</taxon>
        <taxon>Platyhelminthes</taxon>
        <taxon>Trematoda</taxon>
        <taxon>Digenea</taxon>
        <taxon>Plagiorchiida</taxon>
        <taxon>Troglotremata</taxon>
        <taxon>Troglotrematidae</taxon>
        <taxon>Paragonimus</taxon>
    </lineage>
</organism>
<accession>A0A8S9Z589</accession>
<keyword evidence="1" id="KW-1133">Transmembrane helix</keyword>
<keyword evidence="1" id="KW-0812">Transmembrane</keyword>
<gene>
    <name evidence="2" type="ORF">EG68_02167</name>
</gene>
<sequence length="33" mass="3760">MENIKPSLCVQKQFVLIFLLSSSVSIIFIRSCD</sequence>
<dbReference type="Proteomes" id="UP000822476">
    <property type="component" value="Unassembled WGS sequence"/>
</dbReference>
<name>A0A8S9Z589_9TREM</name>
<dbReference type="AlphaFoldDB" id="A0A8S9Z589"/>
<keyword evidence="3" id="KW-1185">Reference proteome</keyword>
<dbReference type="EMBL" id="JTDE01000690">
    <property type="protein sequence ID" value="KAF7260573.1"/>
    <property type="molecule type" value="Genomic_DNA"/>
</dbReference>
<evidence type="ECO:0000313" key="3">
    <source>
        <dbReference type="Proteomes" id="UP000822476"/>
    </source>
</evidence>
<protein>
    <submittedName>
        <fullName evidence="2">Uncharacterized protein</fullName>
    </submittedName>
</protein>
<keyword evidence="1" id="KW-0472">Membrane</keyword>
<reference evidence="2" key="1">
    <citation type="submission" date="2019-07" db="EMBL/GenBank/DDBJ databases">
        <title>Annotation for the trematode Paragonimus miyazaki's.</title>
        <authorList>
            <person name="Choi Y.-J."/>
        </authorList>
    </citation>
    <scope>NUCLEOTIDE SEQUENCE</scope>
    <source>
        <strain evidence="2">Japan</strain>
    </source>
</reference>
<proteinExistence type="predicted"/>
<comment type="caution">
    <text evidence="2">The sequence shown here is derived from an EMBL/GenBank/DDBJ whole genome shotgun (WGS) entry which is preliminary data.</text>
</comment>